<name>A0A194RP52_PAPMA</name>
<dbReference type="Gene3D" id="3.80.10.10">
    <property type="entry name" value="Ribonuclease Inhibitor"/>
    <property type="match status" value="2"/>
</dbReference>
<keyword evidence="5" id="KW-1185">Reference proteome</keyword>
<organism evidence="4 5">
    <name type="scientific">Papilio machaon</name>
    <name type="common">Old World swallowtail butterfly</name>
    <dbReference type="NCBI Taxonomy" id="76193"/>
    <lineage>
        <taxon>Eukaryota</taxon>
        <taxon>Metazoa</taxon>
        <taxon>Ecdysozoa</taxon>
        <taxon>Arthropoda</taxon>
        <taxon>Hexapoda</taxon>
        <taxon>Insecta</taxon>
        <taxon>Pterygota</taxon>
        <taxon>Neoptera</taxon>
        <taxon>Endopterygota</taxon>
        <taxon>Lepidoptera</taxon>
        <taxon>Glossata</taxon>
        <taxon>Ditrysia</taxon>
        <taxon>Papilionoidea</taxon>
        <taxon>Papilionidae</taxon>
        <taxon>Papilioninae</taxon>
        <taxon>Papilio</taxon>
    </lineage>
</organism>
<dbReference type="SMART" id="SM00369">
    <property type="entry name" value="LRR_TYP"/>
    <property type="match status" value="9"/>
</dbReference>
<keyword evidence="4" id="KW-0645">Protease</keyword>
<dbReference type="STRING" id="76193.A0A194RP52"/>
<dbReference type="InParanoid" id="A0A194RP52"/>
<keyword evidence="1" id="KW-0433">Leucine-rich repeat</keyword>
<dbReference type="Proteomes" id="UP000053240">
    <property type="component" value="Unassembled WGS sequence"/>
</dbReference>
<gene>
    <name evidence="4" type="ORF">RR48_06483</name>
</gene>
<dbReference type="InterPro" id="IPR001611">
    <property type="entry name" value="Leu-rich_rpt"/>
</dbReference>
<keyword evidence="4" id="KW-0378">Hydrolase</keyword>
<keyword evidence="3" id="KW-0732">Signal</keyword>
<evidence type="ECO:0000256" key="2">
    <source>
        <dbReference type="ARBA" id="ARBA00022737"/>
    </source>
</evidence>
<dbReference type="InterPro" id="IPR003591">
    <property type="entry name" value="Leu-rich_rpt_typical-subtyp"/>
</dbReference>
<feature type="signal peptide" evidence="3">
    <location>
        <begin position="1"/>
        <end position="23"/>
    </location>
</feature>
<dbReference type="PANTHER" id="PTHR24366:SF96">
    <property type="entry name" value="LEUCINE RICH REPEAT CONTAINING 53"/>
    <property type="match status" value="1"/>
</dbReference>
<accession>A0A194RP52</accession>
<reference evidence="4 5" key="1">
    <citation type="journal article" date="2015" name="Nat. Commun.">
        <title>Outbred genome sequencing and CRISPR/Cas9 gene editing in butterflies.</title>
        <authorList>
            <person name="Li X."/>
            <person name="Fan D."/>
            <person name="Zhang W."/>
            <person name="Liu G."/>
            <person name="Zhang L."/>
            <person name="Zhao L."/>
            <person name="Fang X."/>
            <person name="Chen L."/>
            <person name="Dong Y."/>
            <person name="Chen Y."/>
            <person name="Ding Y."/>
            <person name="Zhao R."/>
            <person name="Feng M."/>
            <person name="Zhu Y."/>
            <person name="Feng Y."/>
            <person name="Jiang X."/>
            <person name="Zhu D."/>
            <person name="Xiang H."/>
            <person name="Feng X."/>
            <person name="Li S."/>
            <person name="Wang J."/>
            <person name="Zhang G."/>
            <person name="Kronforst M.R."/>
            <person name="Wang W."/>
        </authorList>
    </citation>
    <scope>NUCLEOTIDE SEQUENCE [LARGE SCALE GENOMIC DNA]</scope>
    <source>
        <strain evidence="4">Ya'a_city_454_Pm</strain>
        <tissue evidence="4">Whole body</tissue>
    </source>
</reference>
<protein>
    <submittedName>
        <fullName evidence="4">Carboxypeptidase N subunit 2</fullName>
    </submittedName>
</protein>
<keyword evidence="2" id="KW-0677">Repeat</keyword>
<dbReference type="PANTHER" id="PTHR24366">
    <property type="entry name" value="IG(IMMUNOGLOBULIN) AND LRR(LEUCINE RICH REPEAT) DOMAINS"/>
    <property type="match status" value="1"/>
</dbReference>
<dbReference type="EMBL" id="KQ459875">
    <property type="protein sequence ID" value="KPJ19623.1"/>
    <property type="molecule type" value="Genomic_DNA"/>
</dbReference>
<sequence length="428" mass="49478">MAARRITIWIIFLYISALKDVSSEFTCEIDNDVDSKVISCSSNDTSFNGNVVQRDKMADFKNATTLLLAACKLGVIDPDAFEVLPLLKKLDLSTNYIVQIIDGTFDYLTELEELNLADNFLEDLPVDLFRLNNKLKRLNLNSNLFYNLEVGIFDMLVDLKYLDVSSNLLAGKNWNPDIFKNIIEISSLRFSANDMSESPNNLLSSLKKLSIIELKNCHLNEYPTFLKTADLKTLIILNLKKNRIHKIDEDAFQNFEKLFLLNLSFNRIEYIDENSFKTLKELKFLTLKKNRLLTIPTGLFSSTYKLFLLDLSRNKITVIQDDLFKRTDLNNLNLSHNKLTYLQRNFCKQQKNTRAALKVFYFNHNPWQCACLRDLLGEIKGLGIKYNTTYFDGGQPVCVTTKEFVCKRQEHFNSFYVDLFDSTIPNIL</sequence>
<dbReference type="GO" id="GO:0004180">
    <property type="term" value="F:carboxypeptidase activity"/>
    <property type="evidence" value="ECO:0007669"/>
    <property type="project" value="UniProtKB-KW"/>
</dbReference>
<evidence type="ECO:0000256" key="3">
    <source>
        <dbReference type="SAM" id="SignalP"/>
    </source>
</evidence>
<dbReference type="FunFam" id="3.80.10.10:FF:001164">
    <property type="entry name" value="GH01279p"/>
    <property type="match status" value="1"/>
</dbReference>
<dbReference type="Pfam" id="PF13855">
    <property type="entry name" value="LRR_8"/>
    <property type="match status" value="2"/>
</dbReference>
<proteinExistence type="predicted"/>
<dbReference type="PROSITE" id="PS51450">
    <property type="entry name" value="LRR"/>
    <property type="match status" value="2"/>
</dbReference>
<evidence type="ECO:0000313" key="5">
    <source>
        <dbReference type="Proteomes" id="UP000053240"/>
    </source>
</evidence>
<dbReference type="InterPro" id="IPR032675">
    <property type="entry name" value="LRR_dom_sf"/>
</dbReference>
<evidence type="ECO:0000256" key="1">
    <source>
        <dbReference type="ARBA" id="ARBA00022614"/>
    </source>
</evidence>
<feature type="chain" id="PRO_5008265344" evidence="3">
    <location>
        <begin position="24"/>
        <end position="428"/>
    </location>
</feature>
<evidence type="ECO:0000313" key="4">
    <source>
        <dbReference type="EMBL" id="KPJ19623.1"/>
    </source>
</evidence>
<keyword evidence="4" id="KW-0121">Carboxypeptidase</keyword>
<dbReference type="AlphaFoldDB" id="A0A194RP52"/>
<dbReference type="SUPFAM" id="SSF52058">
    <property type="entry name" value="L domain-like"/>
    <property type="match status" value="1"/>
</dbReference>